<accession>A0A1I0S921</accession>
<dbReference type="GO" id="GO:0004497">
    <property type="term" value="F:monooxygenase activity"/>
    <property type="evidence" value="ECO:0007669"/>
    <property type="project" value="UniProtKB-KW"/>
</dbReference>
<sequence>MKAIIIGAGIGGLTTAIALQQRGIAFEIYEAAPELKTVGAGIWLGCNAMNVYEKLGLAAALKERSVLLETVFIKDTSGNTLQLVNNLEIKQLYGNATHAIHRGTLQQILVAAVRTPIQLGKKCIRIEGGTVYFEDGSTAQGDLIIGADGIRSVVREQCVTKAQYRYSGQTCWRATVNMDLPAAEQHNSGEMWSKKGGIRASASQLGDHQVYFWMTKAIPAGSRYTPADAYTLIQQELQAFPKELQEVMQRIDPEQLIHGDLYDFKPIAQWYKDEVVLIGDAAHATTPNLGQGASQAIEDAYILAAYLSKETDINAAFQKYQAKRIKHAQSVVSMSYTLGRITSLKNGIGSRLRNYLIKHTPNWIARRQFHLLYDVNLNVE</sequence>
<keyword evidence="2" id="KW-0503">Monooxygenase</keyword>
<dbReference type="PRINTS" id="PR00420">
    <property type="entry name" value="RNGMNOXGNASE"/>
</dbReference>
<dbReference type="PANTHER" id="PTHR13789:SF309">
    <property type="entry name" value="PUTATIVE (AFU_ORTHOLOGUE AFUA_6G14510)-RELATED"/>
    <property type="match status" value="1"/>
</dbReference>
<evidence type="ECO:0000256" key="1">
    <source>
        <dbReference type="ARBA" id="ARBA00023002"/>
    </source>
</evidence>
<organism evidence="4 5">
    <name type="scientific">Chitinophaga arvensicola</name>
    <dbReference type="NCBI Taxonomy" id="29529"/>
    <lineage>
        <taxon>Bacteria</taxon>
        <taxon>Pseudomonadati</taxon>
        <taxon>Bacteroidota</taxon>
        <taxon>Chitinophagia</taxon>
        <taxon>Chitinophagales</taxon>
        <taxon>Chitinophagaceae</taxon>
        <taxon>Chitinophaga</taxon>
    </lineage>
</organism>
<dbReference type="Pfam" id="PF01494">
    <property type="entry name" value="FAD_binding_3"/>
    <property type="match status" value="1"/>
</dbReference>
<evidence type="ECO:0000313" key="4">
    <source>
        <dbReference type="EMBL" id="SEW52665.1"/>
    </source>
</evidence>
<keyword evidence="1" id="KW-0560">Oxidoreductase</keyword>
<evidence type="ECO:0000259" key="3">
    <source>
        <dbReference type="Pfam" id="PF01494"/>
    </source>
</evidence>
<keyword evidence="5" id="KW-1185">Reference proteome</keyword>
<dbReference type="EMBL" id="FOJG01000002">
    <property type="protein sequence ID" value="SEW52665.1"/>
    <property type="molecule type" value="Genomic_DNA"/>
</dbReference>
<dbReference type="Gene3D" id="3.50.50.60">
    <property type="entry name" value="FAD/NAD(P)-binding domain"/>
    <property type="match status" value="1"/>
</dbReference>
<feature type="domain" description="FAD-binding" evidence="3">
    <location>
        <begin position="2"/>
        <end position="333"/>
    </location>
</feature>
<name>A0A1I0S921_9BACT</name>
<dbReference type="STRING" id="29529.SAMN04488122_5012"/>
<gene>
    <name evidence="4" type="ORF">SAMN04488122_5012</name>
</gene>
<evidence type="ECO:0000256" key="2">
    <source>
        <dbReference type="ARBA" id="ARBA00023033"/>
    </source>
</evidence>
<proteinExistence type="predicted"/>
<dbReference type="InterPro" id="IPR050493">
    <property type="entry name" value="FAD-dep_Monooxygenase_BioMet"/>
</dbReference>
<protein>
    <submittedName>
        <fullName evidence="4">2-polyprenyl-6-methoxyphenol hydroxylase</fullName>
    </submittedName>
</protein>
<dbReference type="OrthoDB" id="9766816at2"/>
<dbReference type="InterPro" id="IPR002938">
    <property type="entry name" value="FAD-bd"/>
</dbReference>
<reference evidence="5" key="1">
    <citation type="submission" date="2016-10" db="EMBL/GenBank/DDBJ databases">
        <authorList>
            <person name="Varghese N."/>
            <person name="Submissions S."/>
        </authorList>
    </citation>
    <scope>NUCLEOTIDE SEQUENCE [LARGE SCALE GENOMIC DNA]</scope>
    <source>
        <strain evidence="5">DSM 3695</strain>
    </source>
</reference>
<dbReference type="InterPro" id="IPR036188">
    <property type="entry name" value="FAD/NAD-bd_sf"/>
</dbReference>
<dbReference type="RefSeq" id="WP_089899343.1">
    <property type="nucleotide sequence ID" value="NZ_FOJG01000002.1"/>
</dbReference>
<dbReference type="Proteomes" id="UP000199310">
    <property type="component" value="Unassembled WGS sequence"/>
</dbReference>
<dbReference type="PANTHER" id="PTHR13789">
    <property type="entry name" value="MONOOXYGENASE"/>
    <property type="match status" value="1"/>
</dbReference>
<dbReference type="SUPFAM" id="SSF51905">
    <property type="entry name" value="FAD/NAD(P)-binding domain"/>
    <property type="match status" value="1"/>
</dbReference>
<dbReference type="AlphaFoldDB" id="A0A1I0S921"/>
<evidence type="ECO:0000313" key="5">
    <source>
        <dbReference type="Proteomes" id="UP000199310"/>
    </source>
</evidence>
<dbReference type="GO" id="GO:0071949">
    <property type="term" value="F:FAD binding"/>
    <property type="evidence" value="ECO:0007669"/>
    <property type="project" value="InterPro"/>
</dbReference>